<dbReference type="Proteomes" id="UP000198923">
    <property type="component" value="Unassembled WGS sequence"/>
</dbReference>
<sequence length="102" mass="11717">MLVRRVRLVRLELSVRRVPLVRLVLRATLVRLVLRATLELSVRRARPDLPELLGPLVRGARLGLPGRRVRLGLRRSAVGRTPARTGRVTRRHVPRRSRCRSV</sequence>
<organism evidence="2 3">
    <name type="scientific">Sinosporangium album</name>
    <dbReference type="NCBI Taxonomy" id="504805"/>
    <lineage>
        <taxon>Bacteria</taxon>
        <taxon>Bacillati</taxon>
        <taxon>Actinomycetota</taxon>
        <taxon>Actinomycetes</taxon>
        <taxon>Streptosporangiales</taxon>
        <taxon>Streptosporangiaceae</taxon>
        <taxon>Sinosporangium</taxon>
    </lineage>
</organism>
<proteinExistence type="predicted"/>
<dbReference type="AlphaFoldDB" id="A0A1G7RRH4"/>
<reference evidence="2 3" key="1">
    <citation type="submission" date="2016-10" db="EMBL/GenBank/DDBJ databases">
        <authorList>
            <person name="de Groot N.N."/>
        </authorList>
    </citation>
    <scope>NUCLEOTIDE SEQUENCE [LARGE SCALE GENOMIC DNA]</scope>
    <source>
        <strain evidence="2 3">CPCC 201354</strain>
    </source>
</reference>
<feature type="compositionally biased region" description="Basic residues" evidence="1">
    <location>
        <begin position="87"/>
        <end position="102"/>
    </location>
</feature>
<dbReference type="EMBL" id="FNCN01000002">
    <property type="protein sequence ID" value="SDG13418.1"/>
    <property type="molecule type" value="Genomic_DNA"/>
</dbReference>
<evidence type="ECO:0000313" key="2">
    <source>
        <dbReference type="EMBL" id="SDG13418.1"/>
    </source>
</evidence>
<dbReference type="RefSeq" id="WP_218125582.1">
    <property type="nucleotide sequence ID" value="NZ_FNCN01000002.1"/>
</dbReference>
<protein>
    <submittedName>
        <fullName evidence="2">Uncharacterized protein</fullName>
    </submittedName>
</protein>
<feature type="region of interest" description="Disordered" evidence="1">
    <location>
        <begin position="81"/>
        <end position="102"/>
    </location>
</feature>
<evidence type="ECO:0000313" key="3">
    <source>
        <dbReference type="Proteomes" id="UP000198923"/>
    </source>
</evidence>
<accession>A0A1G7RRH4</accession>
<evidence type="ECO:0000256" key="1">
    <source>
        <dbReference type="SAM" id="MobiDB-lite"/>
    </source>
</evidence>
<gene>
    <name evidence="2" type="ORF">SAMN05421505_10213</name>
</gene>
<keyword evidence="3" id="KW-1185">Reference proteome</keyword>
<name>A0A1G7RRH4_9ACTN</name>